<evidence type="ECO:0000313" key="6">
    <source>
        <dbReference type="Proteomes" id="UP000315949"/>
    </source>
</evidence>
<name>A0A5C5U088_9GAMM</name>
<dbReference type="OrthoDB" id="9757939at2"/>
<dbReference type="GO" id="GO:0005975">
    <property type="term" value="P:carbohydrate metabolic process"/>
    <property type="evidence" value="ECO:0007669"/>
    <property type="project" value="InterPro"/>
</dbReference>
<dbReference type="GO" id="GO:0016787">
    <property type="term" value="F:hydrolase activity"/>
    <property type="evidence" value="ECO:0007669"/>
    <property type="project" value="UniProtKB-KW"/>
</dbReference>
<feature type="domain" description="Non-reducing end beta-L-arabinofuranosidase-like GH127 catalytic" evidence="2">
    <location>
        <begin position="67"/>
        <end position="455"/>
    </location>
</feature>
<dbReference type="Proteomes" id="UP000315949">
    <property type="component" value="Unassembled WGS sequence"/>
</dbReference>
<keyword evidence="5" id="KW-0378">Hydrolase</keyword>
<dbReference type="EMBL" id="VOHE01000003">
    <property type="protein sequence ID" value="TWT19833.1"/>
    <property type="molecule type" value="Genomic_DNA"/>
</dbReference>
<protein>
    <submittedName>
        <fullName evidence="5">Glycoside hydrolase family 127 protein</fullName>
    </submittedName>
</protein>
<dbReference type="InterPro" id="IPR049046">
    <property type="entry name" value="Beta-AFase-like_GH127_middle"/>
</dbReference>
<feature type="region of interest" description="Disordered" evidence="1">
    <location>
        <begin position="1"/>
        <end position="27"/>
    </location>
</feature>
<reference evidence="5 6" key="1">
    <citation type="submission" date="2019-07" db="EMBL/GenBank/DDBJ databases">
        <title>Luteimonas sp. YD-1 nov., isolated from acidic soil.</title>
        <authorList>
            <person name="Zhou J."/>
        </authorList>
    </citation>
    <scope>NUCLEOTIDE SEQUENCE [LARGE SCALE GENOMIC DNA]</scope>
    <source>
        <strain evidence="5 6">YD-1</strain>
    </source>
</reference>
<organism evidence="5 6">
    <name type="scientific">Luteimonas wenzhouensis</name>
    <dbReference type="NCBI Taxonomy" id="2599615"/>
    <lineage>
        <taxon>Bacteria</taxon>
        <taxon>Pseudomonadati</taxon>
        <taxon>Pseudomonadota</taxon>
        <taxon>Gammaproteobacteria</taxon>
        <taxon>Lysobacterales</taxon>
        <taxon>Lysobacteraceae</taxon>
        <taxon>Luteimonas</taxon>
    </lineage>
</organism>
<dbReference type="PANTHER" id="PTHR31151:SF0">
    <property type="entry name" value="PROLINE-TRNA LIGASE (DUF1680)"/>
    <property type="match status" value="1"/>
</dbReference>
<dbReference type="RefSeq" id="WP_146312454.1">
    <property type="nucleotide sequence ID" value="NZ_VOHE01000003.1"/>
</dbReference>
<dbReference type="InterPro" id="IPR012878">
    <property type="entry name" value="Beta-AFase-like_GH127_cat"/>
</dbReference>
<dbReference type="InterPro" id="IPR046544">
    <property type="entry name" value="GH146_SB_dom"/>
</dbReference>
<dbReference type="Pfam" id="PF20736">
    <property type="entry name" value="Glyco_hydro127M"/>
    <property type="match status" value="1"/>
</dbReference>
<evidence type="ECO:0000256" key="1">
    <source>
        <dbReference type="SAM" id="MobiDB-lite"/>
    </source>
</evidence>
<accession>A0A5C5U088</accession>
<dbReference type="SUPFAM" id="SSF48208">
    <property type="entry name" value="Six-hairpin glycosidases"/>
    <property type="match status" value="1"/>
</dbReference>
<dbReference type="InterPro" id="IPR006311">
    <property type="entry name" value="TAT_signal"/>
</dbReference>
<feature type="domain" description="Non-reducing end beta-L-arabinofuranosidase-like GH127 middle" evidence="4">
    <location>
        <begin position="466"/>
        <end position="559"/>
    </location>
</feature>
<dbReference type="Pfam" id="PF20620">
    <property type="entry name" value="DUF6805"/>
    <property type="match status" value="1"/>
</dbReference>
<dbReference type="PROSITE" id="PS51318">
    <property type="entry name" value="TAT"/>
    <property type="match status" value="1"/>
</dbReference>
<dbReference type="AlphaFoldDB" id="A0A5C5U088"/>
<gene>
    <name evidence="5" type="ORF">FQY79_08455</name>
</gene>
<evidence type="ECO:0000259" key="4">
    <source>
        <dbReference type="Pfam" id="PF20736"/>
    </source>
</evidence>
<dbReference type="Pfam" id="PF07944">
    <property type="entry name" value="Beta-AFase-like_GH127_cat"/>
    <property type="match status" value="1"/>
</dbReference>
<proteinExistence type="predicted"/>
<evidence type="ECO:0000259" key="2">
    <source>
        <dbReference type="Pfam" id="PF07944"/>
    </source>
</evidence>
<dbReference type="PANTHER" id="PTHR31151">
    <property type="entry name" value="PROLINE-TRNA LIGASE (DUF1680)"/>
    <property type="match status" value="1"/>
</dbReference>
<sequence>MQTGSRSLAPTRAPDNRRDPAGAPPADAGRRRFLAWSAAALALGWSGFAGRVLAFAPGRVAPPAPGSVRLLPSLFSESVAATRRYLMRLDPGRLLHNFHQQAGLPPQGEAYGGWEGDTIAGHTLGHYLSALALMHEGSGDAECRERVDAIVAELARCQEAGGDGYVAGFTRKRADGVVEGGRAVFDEIEQGRIEALPFRLNGSWAPFYTWHKLFAGLLDAHRCCGNDLALEVAVRLAGYVERKLAPLDHAQMQQVLECEFGGMPESLAELSQRTGDARWLALARRFRHDRVLDPLVAGEDRLNRLHANTQIPKLLGAARGFEADGDRGDAAAALFFWERVVHHHSYAIGGNSDREYFQEPGTLPRYITEQTCEHCNTLNMMRLSRILHGWNGEARYFDFYERALYNHVLSQQHPEGGRYTYMTPLLTGEARSYSDPEGQFWCCVGTGMESHAQYTDGIYGFRDGELLVNLYIPSTCDDSARGVSLRMESGLPDDGTVRITLGPLREGALPALRLRVPEWAGDCRIRVNGREVKPEMRDGYARIRRAWREGDRIEVGFAMPLRLEPCGDHSTLVSLRRGPCVIAADLGPADAPWDGIEPWLPDGIETAFGEPEGGRWRVALPTHPQGLEFVAFHALHDRRQAVYFHRFDAAQRQRHEARQAERRSREQALRERSLDHIELGDGDSEQAHALAVTGDSYAASYRRVSGRDVRDGGTLEFTLRGDRPAAALRLRYWGEEHRRRFAIEVNGRAVAHEVLDGGRGHEFVMVDYPLPANLRAPSPSGWRVRIVPDAGYSAGPVFGAWLLAG</sequence>
<feature type="domain" description="Glycoside hydrolase GH146 substrate-binding" evidence="3">
    <location>
        <begin position="668"/>
        <end position="795"/>
    </location>
</feature>
<evidence type="ECO:0000259" key="3">
    <source>
        <dbReference type="Pfam" id="PF20620"/>
    </source>
</evidence>
<keyword evidence="6" id="KW-1185">Reference proteome</keyword>
<evidence type="ECO:0000313" key="5">
    <source>
        <dbReference type="EMBL" id="TWT19833.1"/>
    </source>
</evidence>
<dbReference type="InterPro" id="IPR008928">
    <property type="entry name" value="6-hairpin_glycosidase_sf"/>
</dbReference>
<comment type="caution">
    <text evidence="5">The sequence shown here is derived from an EMBL/GenBank/DDBJ whole genome shotgun (WGS) entry which is preliminary data.</text>
</comment>